<name>A0A1Y1XTI0_9FUNG</name>
<keyword evidence="3" id="KW-0234">DNA repair</keyword>
<sequence length="491" mass="55233">MYHINVLLMAKRLFTKRLSGVMAGFIHGYLVYIAILSSLNSFHDLEAMSSKPFLLTLTVGEENYYLSSVWEKHVGKATALTVTLTNCKVFWKKSVSVEELLTVKPSYMDVEDYLSLTEQTFSGLPNEHNEEVCCTIEDSYGGGVRDSSKILKWSLALEKGNKFALGHLDLVPLKEQATVAEWSNWLKLWRDEQEENMRIRKDLNVLQNTNHLLHQQLDALVKEKDDMELLMVHKFKDLLNSKKRKIKKLMKVRVVSTETSDSSIASKPPDEVVKIQARTKSKRVGQHSPAISSIDSKCHINRTLTGCSQDQRGVVSLSAGKSRHPNPNDILQDTTHDEKIAEHPSSRTKKSSPPLHSDKPHTDSSPILDSHSFRASKARIQTSIQRLLNFDDSPTKEPESLKPTRTRAKQTPPKRPSSGPADTSPDLFAASRPDTSPDLFPKRKDPAMSTNPAPKRKHSAISADLSPELFPKRTKTPISFRSYARTILHSP</sequence>
<keyword evidence="6" id="KW-0472">Membrane</keyword>
<feature type="compositionally biased region" description="Basic and acidic residues" evidence="5">
    <location>
        <begin position="393"/>
        <end position="402"/>
    </location>
</feature>
<dbReference type="EMBL" id="MCFE01000515">
    <property type="protein sequence ID" value="ORX88604.1"/>
    <property type="molecule type" value="Genomic_DNA"/>
</dbReference>
<dbReference type="SUPFAM" id="SSF58022">
    <property type="entry name" value="XRCC4, C-terminal oligomerization domain"/>
    <property type="match status" value="1"/>
</dbReference>
<comment type="subcellular location">
    <subcellularLocation>
        <location evidence="1">Nucleus</location>
    </subcellularLocation>
</comment>
<dbReference type="GO" id="GO:0006303">
    <property type="term" value="P:double-strand break repair via nonhomologous end joining"/>
    <property type="evidence" value="ECO:0007669"/>
    <property type="project" value="UniProtKB-ARBA"/>
</dbReference>
<organism evidence="7 8">
    <name type="scientific">Basidiobolus meristosporus CBS 931.73</name>
    <dbReference type="NCBI Taxonomy" id="1314790"/>
    <lineage>
        <taxon>Eukaryota</taxon>
        <taxon>Fungi</taxon>
        <taxon>Fungi incertae sedis</taxon>
        <taxon>Zoopagomycota</taxon>
        <taxon>Entomophthoromycotina</taxon>
        <taxon>Basidiobolomycetes</taxon>
        <taxon>Basidiobolales</taxon>
        <taxon>Basidiobolaceae</taxon>
        <taxon>Basidiobolus</taxon>
    </lineage>
</organism>
<gene>
    <name evidence="7" type="ORF">K493DRAFT_341167</name>
</gene>
<dbReference type="STRING" id="1314790.A0A1Y1XTI0"/>
<dbReference type="Gene3D" id="2.170.210.10">
    <property type="entry name" value="DNA double-strand break repair and VJ recombination XRCC4, N-terminal"/>
    <property type="match status" value="1"/>
</dbReference>
<accession>A0A1Y1XTI0</accession>
<feature type="region of interest" description="Disordered" evidence="5">
    <location>
        <begin position="386"/>
        <end position="468"/>
    </location>
</feature>
<feature type="region of interest" description="Disordered" evidence="5">
    <location>
        <begin position="340"/>
        <end position="373"/>
    </location>
</feature>
<evidence type="ECO:0000313" key="7">
    <source>
        <dbReference type="EMBL" id="ORX88604.1"/>
    </source>
</evidence>
<proteinExistence type="predicted"/>
<dbReference type="Proteomes" id="UP000193498">
    <property type="component" value="Unassembled WGS sequence"/>
</dbReference>
<protein>
    <submittedName>
        <fullName evidence="7">Uncharacterized protein</fullName>
    </submittedName>
</protein>
<evidence type="ECO:0000256" key="4">
    <source>
        <dbReference type="ARBA" id="ARBA00023242"/>
    </source>
</evidence>
<feature type="transmembrane region" description="Helical" evidence="6">
    <location>
        <begin position="21"/>
        <end position="42"/>
    </location>
</feature>
<keyword evidence="8" id="KW-1185">Reference proteome</keyword>
<evidence type="ECO:0000256" key="2">
    <source>
        <dbReference type="ARBA" id="ARBA00022763"/>
    </source>
</evidence>
<keyword evidence="2" id="KW-0227">DNA damage</keyword>
<evidence type="ECO:0000256" key="3">
    <source>
        <dbReference type="ARBA" id="ARBA00023204"/>
    </source>
</evidence>
<reference evidence="7 8" key="1">
    <citation type="submission" date="2016-07" db="EMBL/GenBank/DDBJ databases">
        <title>Pervasive Adenine N6-methylation of Active Genes in Fungi.</title>
        <authorList>
            <consortium name="DOE Joint Genome Institute"/>
            <person name="Mondo S.J."/>
            <person name="Dannebaum R.O."/>
            <person name="Kuo R.C."/>
            <person name="Labutti K."/>
            <person name="Haridas S."/>
            <person name="Kuo A."/>
            <person name="Salamov A."/>
            <person name="Ahrendt S.R."/>
            <person name="Lipzen A."/>
            <person name="Sullivan W."/>
            <person name="Andreopoulos W.B."/>
            <person name="Clum A."/>
            <person name="Lindquist E."/>
            <person name="Daum C."/>
            <person name="Ramamoorthy G.K."/>
            <person name="Gryganskyi A."/>
            <person name="Culley D."/>
            <person name="Magnuson J.K."/>
            <person name="James T.Y."/>
            <person name="O'Malley M.A."/>
            <person name="Stajich J.E."/>
            <person name="Spatafora J.W."/>
            <person name="Visel A."/>
            <person name="Grigoriev I.V."/>
        </authorList>
    </citation>
    <scope>NUCLEOTIDE SEQUENCE [LARGE SCALE GENOMIC DNA]</scope>
    <source>
        <strain evidence="7 8">CBS 931.73</strain>
    </source>
</reference>
<dbReference type="InterPro" id="IPR014751">
    <property type="entry name" value="XRCC4-like_C"/>
</dbReference>
<keyword evidence="6" id="KW-1133">Transmembrane helix</keyword>
<dbReference type="InterPro" id="IPR038051">
    <property type="entry name" value="XRCC4-like_N_sf"/>
</dbReference>
<keyword evidence="4" id="KW-0539">Nucleus</keyword>
<evidence type="ECO:0000256" key="5">
    <source>
        <dbReference type="SAM" id="MobiDB-lite"/>
    </source>
</evidence>
<evidence type="ECO:0000313" key="8">
    <source>
        <dbReference type="Proteomes" id="UP000193498"/>
    </source>
</evidence>
<comment type="caution">
    <text evidence="7">The sequence shown here is derived from an EMBL/GenBank/DDBJ whole genome shotgun (WGS) entry which is preliminary data.</text>
</comment>
<dbReference type="AlphaFoldDB" id="A0A1Y1XTI0"/>
<keyword evidence="6" id="KW-0812">Transmembrane</keyword>
<dbReference type="GO" id="GO:0005634">
    <property type="term" value="C:nucleus"/>
    <property type="evidence" value="ECO:0007669"/>
    <property type="project" value="UniProtKB-SubCell"/>
</dbReference>
<evidence type="ECO:0000256" key="6">
    <source>
        <dbReference type="SAM" id="Phobius"/>
    </source>
</evidence>
<dbReference type="InParanoid" id="A0A1Y1XTI0"/>
<dbReference type="Gene3D" id="1.20.5.370">
    <property type="match status" value="1"/>
</dbReference>
<dbReference type="OrthoDB" id="2377911at2759"/>
<evidence type="ECO:0000256" key="1">
    <source>
        <dbReference type="ARBA" id="ARBA00004123"/>
    </source>
</evidence>